<gene>
    <name evidence="1" type="ORF">CLUMA_CG018316</name>
</gene>
<organism evidence="1 2">
    <name type="scientific">Clunio marinus</name>
    <dbReference type="NCBI Taxonomy" id="568069"/>
    <lineage>
        <taxon>Eukaryota</taxon>
        <taxon>Metazoa</taxon>
        <taxon>Ecdysozoa</taxon>
        <taxon>Arthropoda</taxon>
        <taxon>Hexapoda</taxon>
        <taxon>Insecta</taxon>
        <taxon>Pterygota</taxon>
        <taxon>Neoptera</taxon>
        <taxon>Endopterygota</taxon>
        <taxon>Diptera</taxon>
        <taxon>Nematocera</taxon>
        <taxon>Chironomoidea</taxon>
        <taxon>Chironomidae</taxon>
        <taxon>Clunio</taxon>
    </lineage>
</organism>
<evidence type="ECO:0000313" key="1">
    <source>
        <dbReference type="EMBL" id="CRL05296.1"/>
    </source>
</evidence>
<sequence>MTIQKRVLMVLISFNNRKNKLTSFLSHIHRDKEQKGIEDGKVSKIISRCSIPLVILNKQQSTNHLRSMFTNKYSYHILSKQQESVYTDISFWNKENEEKKCYGKNLLLLFEIECLLSLIVAVNVCQKGWNVVRKVNNGILISCHVHTLLYSTPTTCVRVPIKKVQQKLTAY</sequence>
<accession>A0A1J1IYX8</accession>
<dbReference type="Proteomes" id="UP000183832">
    <property type="component" value="Unassembled WGS sequence"/>
</dbReference>
<name>A0A1J1IYX8_9DIPT</name>
<evidence type="ECO:0000313" key="2">
    <source>
        <dbReference type="Proteomes" id="UP000183832"/>
    </source>
</evidence>
<keyword evidence="2" id="KW-1185">Reference proteome</keyword>
<protein>
    <submittedName>
        <fullName evidence="1">CLUMA_CG018316, isoform A</fullName>
    </submittedName>
</protein>
<proteinExistence type="predicted"/>
<reference evidence="1 2" key="1">
    <citation type="submission" date="2015-04" db="EMBL/GenBank/DDBJ databases">
        <authorList>
            <person name="Syromyatnikov M.Y."/>
            <person name="Popov V.N."/>
        </authorList>
    </citation>
    <scope>NUCLEOTIDE SEQUENCE [LARGE SCALE GENOMIC DNA]</scope>
</reference>
<dbReference type="EMBL" id="CVRI01000064">
    <property type="protein sequence ID" value="CRL05296.1"/>
    <property type="molecule type" value="Genomic_DNA"/>
</dbReference>
<dbReference type="AlphaFoldDB" id="A0A1J1IYX8"/>